<accession>A0A9N8KEU5</accession>
<protein>
    <submittedName>
        <fullName evidence="2">Uncharacterized protein</fullName>
    </submittedName>
</protein>
<gene>
    <name evidence="2" type="ORF">AWRI4620_LOCUS3867</name>
</gene>
<keyword evidence="1" id="KW-0812">Transmembrane</keyword>
<dbReference type="AlphaFoldDB" id="A0A9N8KEU5"/>
<proteinExistence type="predicted"/>
<comment type="caution">
    <text evidence="2">The sequence shown here is derived from an EMBL/GenBank/DDBJ whole genome shotgun (WGS) entry which is preliminary data.</text>
</comment>
<keyword evidence="1" id="KW-1133">Transmembrane helix</keyword>
<evidence type="ECO:0000256" key="1">
    <source>
        <dbReference type="SAM" id="Phobius"/>
    </source>
</evidence>
<keyword evidence="3" id="KW-1185">Reference proteome</keyword>
<reference evidence="2" key="1">
    <citation type="submission" date="2020-06" db="EMBL/GenBank/DDBJ databases">
        <authorList>
            <person name="Onetto C."/>
        </authorList>
    </citation>
    <scope>NUCLEOTIDE SEQUENCE</scope>
</reference>
<dbReference type="Proteomes" id="UP000745764">
    <property type="component" value="Unassembled WGS sequence"/>
</dbReference>
<sequence length="183" mass="19562">MYMNQSKFIDVPNLRIPVSTKIAANLKANPKPEKKRLFSTITTTATKVGDETPSSPENTRCNPIKDRGTISASWFCLSSALLIALCILGGFQAYFLSKVAGIDGNPLRVTETEISTVTKTEWSATKLETTTKAASVVASATANVVVDESSIAFQPVQARQVESSAKLQRRSGEGVATSTAFTA</sequence>
<name>A0A9N8KEU5_9PEZI</name>
<dbReference type="EMBL" id="CAINUL010000005">
    <property type="protein sequence ID" value="CAD0109612.1"/>
    <property type="molecule type" value="Genomic_DNA"/>
</dbReference>
<evidence type="ECO:0000313" key="3">
    <source>
        <dbReference type="Proteomes" id="UP000745764"/>
    </source>
</evidence>
<organism evidence="2 3">
    <name type="scientific">Aureobasidium uvarum</name>
    <dbReference type="NCBI Taxonomy" id="2773716"/>
    <lineage>
        <taxon>Eukaryota</taxon>
        <taxon>Fungi</taxon>
        <taxon>Dikarya</taxon>
        <taxon>Ascomycota</taxon>
        <taxon>Pezizomycotina</taxon>
        <taxon>Dothideomycetes</taxon>
        <taxon>Dothideomycetidae</taxon>
        <taxon>Dothideales</taxon>
        <taxon>Saccotheciaceae</taxon>
        <taxon>Aureobasidium</taxon>
    </lineage>
</organism>
<evidence type="ECO:0000313" key="2">
    <source>
        <dbReference type="EMBL" id="CAD0109612.1"/>
    </source>
</evidence>
<keyword evidence="1" id="KW-0472">Membrane</keyword>
<feature type="transmembrane region" description="Helical" evidence="1">
    <location>
        <begin position="74"/>
        <end position="96"/>
    </location>
</feature>